<accession>X1D130</accession>
<feature type="non-terminal residue" evidence="1">
    <location>
        <position position="227"/>
    </location>
</feature>
<sequence>MNFSMEDIDNDIEFSKYYRVITPNEIEIDREEIFYRDKYNDIINYLKIVLTNDEESVVQSYDKFIHPKGAILIKVNPGTDIVDYLKLISKNYYLNFFELNREEIVKAPDVFISNLIDILEDVIKRTVKNRENETKNNEKPQSNEHDPEQSKIKGLLVLDQQKFSSLNLNGKNLLELFMVSYKNRANFVKDGLILIWINNTMKEIKESSQLIFDVFDLFIKVPILDKA</sequence>
<organism evidence="1">
    <name type="scientific">marine sediment metagenome</name>
    <dbReference type="NCBI Taxonomy" id="412755"/>
    <lineage>
        <taxon>unclassified sequences</taxon>
        <taxon>metagenomes</taxon>
        <taxon>ecological metagenomes</taxon>
    </lineage>
</organism>
<dbReference type="EMBL" id="BART01028355">
    <property type="protein sequence ID" value="GAG90191.1"/>
    <property type="molecule type" value="Genomic_DNA"/>
</dbReference>
<protein>
    <submittedName>
        <fullName evidence="1">Uncharacterized protein</fullName>
    </submittedName>
</protein>
<name>X1D130_9ZZZZ</name>
<dbReference type="AlphaFoldDB" id="X1D130"/>
<proteinExistence type="predicted"/>
<gene>
    <name evidence="1" type="ORF">S01H4_50021</name>
</gene>
<reference evidence="1" key="1">
    <citation type="journal article" date="2014" name="Front. Microbiol.">
        <title>High frequency of phylogenetically diverse reductive dehalogenase-homologous genes in deep subseafloor sedimentary metagenomes.</title>
        <authorList>
            <person name="Kawai M."/>
            <person name="Futagami T."/>
            <person name="Toyoda A."/>
            <person name="Takaki Y."/>
            <person name="Nishi S."/>
            <person name="Hori S."/>
            <person name="Arai W."/>
            <person name="Tsubouchi T."/>
            <person name="Morono Y."/>
            <person name="Uchiyama I."/>
            <person name="Ito T."/>
            <person name="Fujiyama A."/>
            <person name="Inagaki F."/>
            <person name="Takami H."/>
        </authorList>
    </citation>
    <scope>NUCLEOTIDE SEQUENCE</scope>
    <source>
        <strain evidence="1">Expedition CK06-06</strain>
    </source>
</reference>
<comment type="caution">
    <text evidence="1">The sequence shown here is derived from an EMBL/GenBank/DDBJ whole genome shotgun (WGS) entry which is preliminary data.</text>
</comment>
<evidence type="ECO:0000313" key="1">
    <source>
        <dbReference type="EMBL" id="GAG90191.1"/>
    </source>
</evidence>